<evidence type="ECO:0000313" key="2">
    <source>
        <dbReference type="EMBL" id="ADB61748.1"/>
    </source>
</evidence>
<dbReference type="Pfam" id="PF26070">
    <property type="entry name" value="DUF8027"/>
    <property type="match status" value="1"/>
</dbReference>
<evidence type="ECO:0000259" key="1">
    <source>
        <dbReference type="Pfam" id="PF26070"/>
    </source>
</evidence>
<dbReference type="eggNOG" id="arCOG11148">
    <property type="taxonomic scope" value="Archaea"/>
</dbReference>
<keyword evidence="3" id="KW-1185">Reference proteome</keyword>
<accession>D2RY02</accession>
<dbReference type="AlphaFoldDB" id="D2RY02"/>
<dbReference type="Proteomes" id="UP000001903">
    <property type="component" value="Chromosome"/>
</dbReference>
<proteinExistence type="predicted"/>
<sequence>MPIPGYDPEDIDEMLESRLGDDEIERKLTESELERYRAGDENLMDLLDEEEIERVRERGDGSN</sequence>
<feature type="domain" description="DUF8027" evidence="1">
    <location>
        <begin position="1"/>
        <end position="58"/>
    </location>
</feature>
<dbReference type="KEGG" id="htu:Htur_2879"/>
<dbReference type="RefSeq" id="WP_012944015.1">
    <property type="nucleotide sequence ID" value="NC_013743.1"/>
</dbReference>
<dbReference type="OrthoDB" id="304367at2157"/>
<dbReference type="GeneID" id="8743496"/>
<dbReference type="EMBL" id="CP001860">
    <property type="protein sequence ID" value="ADB61748.1"/>
    <property type="molecule type" value="Genomic_DNA"/>
</dbReference>
<name>D2RY02_HALTV</name>
<evidence type="ECO:0000313" key="3">
    <source>
        <dbReference type="Proteomes" id="UP000001903"/>
    </source>
</evidence>
<gene>
    <name evidence="2" type="ordered locus">Htur_2879</name>
</gene>
<protein>
    <recommendedName>
        <fullName evidence="1">DUF8027 domain-containing protein</fullName>
    </recommendedName>
</protein>
<dbReference type="InterPro" id="IPR058340">
    <property type="entry name" value="DUF8027"/>
</dbReference>
<reference evidence="2 3" key="1">
    <citation type="journal article" date="2010" name="Stand. Genomic Sci.">
        <title>Complete genome sequence of Haloterrigena turkmenica type strain (4k).</title>
        <authorList>
            <person name="Saunders E."/>
            <person name="Tindall B.J."/>
            <person name="Fahnrich R."/>
            <person name="Lapidus A."/>
            <person name="Copeland A."/>
            <person name="Del Rio T.G."/>
            <person name="Lucas S."/>
            <person name="Chen F."/>
            <person name="Tice H."/>
            <person name="Cheng J.F."/>
            <person name="Han C."/>
            <person name="Detter J.C."/>
            <person name="Bruce D."/>
            <person name="Goodwin L."/>
            <person name="Chain P."/>
            <person name="Pitluck S."/>
            <person name="Pati A."/>
            <person name="Ivanova N."/>
            <person name="Mavromatis K."/>
            <person name="Chen A."/>
            <person name="Palaniappan K."/>
            <person name="Land M."/>
            <person name="Hauser L."/>
            <person name="Chang Y.J."/>
            <person name="Jeffries C.D."/>
            <person name="Brettin T."/>
            <person name="Rohde M."/>
            <person name="Goker M."/>
            <person name="Bristow J."/>
            <person name="Eisen J.A."/>
            <person name="Markowitz V."/>
            <person name="Hugenholtz P."/>
            <person name="Klenk H.P."/>
            <person name="Kyrpides N.C."/>
        </authorList>
    </citation>
    <scope>NUCLEOTIDE SEQUENCE [LARGE SCALE GENOMIC DNA]</scope>
    <source>
        <strain evidence="3">ATCC 51198 / DSM 5511 / JCM 9101 / NCIMB 13204 / VKM B-1734 / 4k</strain>
    </source>
</reference>
<organism evidence="2 3">
    <name type="scientific">Haloterrigena turkmenica (strain ATCC 51198 / DSM 5511 / JCM 9101 / NCIMB 13204 / VKM B-1734 / 4k)</name>
    <name type="common">Halococcus turkmenicus</name>
    <dbReference type="NCBI Taxonomy" id="543526"/>
    <lineage>
        <taxon>Archaea</taxon>
        <taxon>Methanobacteriati</taxon>
        <taxon>Methanobacteriota</taxon>
        <taxon>Stenosarchaea group</taxon>
        <taxon>Halobacteria</taxon>
        <taxon>Halobacteriales</taxon>
        <taxon>Natrialbaceae</taxon>
        <taxon>Haloterrigena</taxon>
    </lineage>
</organism>
<dbReference type="HOGENOM" id="CLU_202279_0_0_2"/>